<dbReference type="NCBIfam" id="NF038013">
    <property type="entry name" value="AceTr_1"/>
    <property type="match status" value="1"/>
</dbReference>
<dbReference type="Pfam" id="PF01184">
    <property type="entry name" value="Gpr1_Fun34_YaaH"/>
    <property type="match status" value="1"/>
</dbReference>
<gene>
    <name evidence="8" type="primary">ADY2</name>
    <name evidence="8" type="ORF">CAAN4_D10308</name>
</gene>
<evidence type="ECO:0000256" key="5">
    <source>
        <dbReference type="ARBA" id="ARBA00023136"/>
    </source>
</evidence>
<keyword evidence="9" id="KW-1185">Reference proteome</keyword>
<evidence type="ECO:0000256" key="6">
    <source>
        <dbReference type="SAM" id="MobiDB-lite"/>
    </source>
</evidence>
<feature type="transmembrane region" description="Helical" evidence="7">
    <location>
        <begin position="164"/>
        <end position="182"/>
    </location>
</feature>
<evidence type="ECO:0000256" key="7">
    <source>
        <dbReference type="SAM" id="Phobius"/>
    </source>
</evidence>
<comment type="subcellular location">
    <subcellularLocation>
        <location evidence="1">Membrane</location>
        <topology evidence="1">Multi-pass membrane protein</topology>
    </subcellularLocation>
</comment>
<proteinExistence type="inferred from homology"/>
<dbReference type="PANTHER" id="PTHR31123:SF1">
    <property type="entry name" value="ACCUMULATION OF DYADS PROTEIN 2-RELATED"/>
    <property type="match status" value="1"/>
</dbReference>
<feature type="transmembrane region" description="Helical" evidence="7">
    <location>
        <begin position="138"/>
        <end position="157"/>
    </location>
</feature>
<feature type="transmembrane region" description="Helical" evidence="7">
    <location>
        <begin position="70"/>
        <end position="87"/>
    </location>
</feature>
<dbReference type="EMBL" id="OZ004256">
    <property type="protein sequence ID" value="CAK7904635.1"/>
    <property type="molecule type" value="Genomic_DNA"/>
</dbReference>
<accession>A0ABP0EB56</accession>
<feature type="transmembrane region" description="Helical" evidence="7">
    <location>
        <begin position="99"/>
        <end position="118"/>
    </location>
</feature>
<comment type="similarity">
    <text evidence="2">Belongs to the acetate uptake transporter (AceTr) (TC 2.A.96) family.</text>
</comment>
<dbReference type="InterPro" id="IPR000791">
    <property type="entry name" value="Gpr1/Fun34/SatP-like"/>
</dbReference>
<evidence type="ECO:0000256" key="4">
    <source>
        <dbReference type="ARBA" id="ARBA00022989"/>
    </source>
</evidence>
<feature type="transmembrane region" description="Helical" evidence="7">
    <location>
        <begin position="219"/>
        <end position="236"/>
    </location>
</feature>
<evidence type="ECO:0000256" key="2">
    <source>
        <dbReference type="ARBA" id="ARBA00005587"/>
    </source>
</evidence>
<evidence type="ECO:0000313" key="8">
    <source>
        <dbReference type="EMBL" id="CAK7904635.1"/>
    </source>
</evidence>
<dbReference type="PANTHER" id="PTHR31123">
    <property type="entry name" value="ACCUMULATION OF DYADS PROTEIN 2-RELATED"/>
    <property type="match status" value="1"/>
</dbReference>
<evidence type="ECO:0000256" key="1">
    <source>
        <dbReference type="ARBA" id="ARBA00004141"/>
    </source>
</evidence>
<organism evidence="8 9">
    <name type="scientific">[Candida] anglica</name>
    <dbReference type="NCBI Taxonomy" id="148631"/>
    <lineage>
        <taxon>Eukaryota</taxon>
        <taxon>Fungi</taxon>
        <taxon>Dikarya</taxon>
        <taxon>Ascomycota</taxon>
        <taxon>Saccharomycotina</taxon>
        <taxon>Pichiomycetes</taxon>
        <taxon>Debaryomycetaceae</taxon>
        <taxon>Kurtzmaniella</taxon>
    </lineage>
</organism>
<keyword evidence="3 7" id="KW-0812">Transmembrane</keyword>
<name>A0ABP0EB56_9ASCO</name>
<keyword evidence="4 7" id="KW-1133">Transmembrane helix</keyword>
<feature type="transmembrane region" description="Helical" evidence="7">
    <location>
        <begin position="188"/>
        <end position="207"/>
    </location>
</feature>
<keyword evidence="5 7" id="KW-0472">Membrane</keyword>
<evidence type="ECO:0000313" key="9">
    <source>
        <dbReference type="Proteomes" id="UP001497600"/>
    </source>
</evidence>
<sequence>MSESHSSAGSKERHSDELPPPSNIQHAGEGNEFVVIGNQKFYRHELMQAFGGTLNPGLAPPPVHQFANPSPLGLSAFALTTFVLSMYNAQAMGIETPNMVVGLAAFYGGAVQFLAGVWEMVVGNTFAATALSSYGAFWLSYAAINVKAFGIAAAYGADKAQMKQAVAFFLLAWALFTFMLFLCTMKSTVAFAALFGCLTLTFILLAAGDFSGEIKVTRAGGVVGVITAFLGFYNAFAGTANSTNSYFTAYPIQLTKS</sequence>
<protein>
    <submittedName>
        <fullName evidence="8">Accumulation of dyads protein 2</fullName>
    </submittedName>
</protein>
<dbReference type="Proteomes" id="UP001497600">
    <property type="component" value="Chromosome D"/>
</dbReference>
<dbReference type="InterPro" id="IPR051633">
    <property type="entry name" value="AceTr"/>
</dbReference>
<evidence type="ECO:0000256" key="3">
    <source>
        <dbReference type="ARBA" id="ARBA00022692"/>
    </source>
</evidence>
<feature type="region of interest" description="Disordered" evidence="6">
    <location>
        <begin position="1"/>
        <end position="29"/>
    </location>
</feature>
<reference evidence="8 9" key="1">
    <citation type="submission" date="2024-01" db="EMBL/GenBank/DDBJ databases">
        <authorList>
            <consortium name="Genoscope - CEA"/>
            <person name="William W."/>
        </authorList>
    </citation>
    <scope>NUCLEOTIDE SEQUENCE [LARGE SCALE GENOMIC DNA]</scope>
    <source>
        <strain evidence="8 9">29B2s-10</strain>
    </source>
</reference>